<protein>
    <recommendedName>
        <fullName evidence="2">F-box domain-containing protein</fullName>
    </recommendedName>
</protein>
<evidence type="ECO:0000259" key="2">
    <source>
        <dbReference type="PROSITE" id="PS50181"/>
    </source>
</evidence>
<keyword evidence="4" id="KW-1185">Reference proteome</keyword>
<name>K5V463_PHACS</name>
<accession>K5V463</accession>
<gene>
    <name evidence="3" type="ORF">PHACADRAFT_142684</name>
</gene>
<reference evidence="3 4" key="1">
    <citation type="journal article" date="2012" name="BMC Genomics">
        <title>Comparative genomics of the white-rot fungi, Phanerochaete carnosa and P. chrysosporium, to elucidate the genetic basis of the distinct wood types they colonize.</title>
        <authorList>
            <person name="Suzuki H."/>
            <person name="MacDonald J."/>
            <person name="Syed K."/>
            <person name="Salamov A."/>
            <person name="Hori C."/>
            <person name="Aerts A."/>
            <person name="Henrissat B."/>
            <person name="Wiebenga A."/>
            <person name="vanKuyk P.A."/>
            <person name="Barry K."/>
            <person name="Lindquist E."/>
            <person name="LaButti K."/>
            <person name="Lapidus A."/>
            <person name="Lucas S."/>
            <person name="Coutinho P."/>
            <person name="Gong Y."/>
            <person name="Samejima M."/>
            <person name="Mahadevan R."/>
            <person name="Abou-Zaid M."/>
            <person name="de Vries R.P."/>
            <person name="Igarashi K."/>
            <person name="Yadav J.S."/>
            <person name="Grigoriev I.V."/>
            <person name="Master E.R."/>
        </authorList>
    </citation>
    <scope>NUCLEOTIDE SEQUENCE [LARGE SCALE GENOMIC DNA]</scope>
    <source>
        <strain evidence="3 4">HHB-10118-sp</strain>
    </source>
</reference>
<dbReference type="GeneID" id="18908564"/>
<feature type="compositionally biased region" description="Acidic residues" evidence="1">
    <location>
        <begin position="411"/>
        <end position="428"/>
    </location>
</feature>
<dbReference type="OrthoDB" id="2751369at2759"/>
<evidence type="ECO:0000313" key="3">
    <source>
        <dbReference type="EMBL" id="EKM57371.1"/>
    </source>
</evidence>
<dbReference type="HOGENOM" id="CLU_556738_0_0_1"/>
<sequence length="526" mass="58487">MADEVCVLCGIRPFGGPTWLCSSSETHATRIAKDICDAGAVDLPLTEVKSNLLKAISVENLDFFEGDPRMTVESGYEDDCIAIGYFDSTGSYAPCRHHGRPLHPTGDDVRVRRVNVPFSGAKFTAVITIIDGERQAATSVSNCNTMQRDSTSSDRMCMDSDQCCNVWVHLACHAYLEAWLDCAHAPRLGRHGQLLSLTSELYEIVASRRQPRVSFRGALPSIDYGGTLEAFMGVPYQDYILGTRKGARHIAKALREGIRNERLIPAILEDCRLWMFVRPDIWPIATPDYLSAKTSVGHQGVPQPHAAICALPLELLPVLLQYLNLEGIFALARTCKDLHASVLDRATLTHALRLSGANVGSCLHWLMPVPSLREEWEAACEAMNTWLPPLLPQAVLKVELKDTSDSTEFGSDVDDKDDSSDNDPDGFVDAEGAGNAVPVLLNTTTTPHLPLLPLFNLAFPLVSFLRACARYESMRARRRRWELIKQWDTLFTNYRRDGWDRDEFCRPGTTWAVHGGTYQCQCEGKF</sequence>
<dbReference type="InterPro" id="IPR001810">
    <property type="entry name" value="F-box_dom"/>
</dbReference>
<evidence type="ECO:0000313" key="4">
    <source>
        <dbReference type="Proteomes" id="UP000008370"/>
    </source>
</evidence>
<organism evidence="3 4">
    <name type="scientific">Phanerochaete carnosa (strain HHB-10118-sp)</name>
    <name type="common">White-rot fungus</name>
    <name type="synonym">Peniophora carnosa</name>
    <dbReference type="NCBI Taxonomy" id="650164"/>
    <lineage>
        <taxon>Eukaryota</taxon>
        <taxon>Fungi</taxon>
        <taxon>Dikarya</taxon>
        <taxon>Basidiomycota</taxon>
        <taxon>Agaricomycotina</taxon>
        <taxon>Agaricomycetes</taxon>
        <taxon>Polyporales</taxon>
        <taxon>Phanerochaetaceae</taxon>
        <taxon>Phanerochaete</taxon>
    </lineage>
</organism>
<dbReference type="AlphaFoldDB" id="K5V463"/>
<dbReference type="InParanoid" id="K5V463"/>
<dbReference type="PROSITE" id="PS50181">
    <property type="entry name" value="FBOX"/>
    <property type="match status" value="1"/>
</dbReference>
<proteinExistence type="predicted"/>
<feature type="domain" description="F-box" evidence="2">
    <location>
        <begin position="305"/>
        <end position="352"/>
    </location>
</feature>
<evidence type="ECO:0000256" key="1">
    <source>
        <dbReference type="SAM" id="MobiDB-lite"/>
    </source>
</evidence>
<feature type="region of interest" description="Disordered" evidence="1">
    <location>
        <begin position="405"/>
        <end position="428"/>
    </location>
</feature>
<dbReference type="Proteomes" id="UP000008370">
    <property type="component" value="Unassembled WGS sequence"/>
</dbReference>
<dbReference type="EMBL" id="JH930471">
    <property type="protein sequence ID" value="EKM57371.1"/>
    <property type="molecule type" value="Genomic_DNA"/>
</dbReference>
<dbReference type="RefSeq" id="XP_007395182.1">
    <property type="nucleotide sequence ID" value="XM_007395120.1"/>
</dbReference>
<dbReference type="InterPro" id="IPR036047">
    <property type="entry name" value="F-box-like_dom_sf"/>
</dbReference>
<dbReference type="SUPFAM" id="SSF81383">
    <property type="entry name" value="F-box domain"/>
    <property type="match status" value="1"/>
</dbReference>
<dbReference type="KEGG" id="pco:PHACADRAFT_142684"/>